<sequence length="296" mass="33150">MESDTGRNESDSSVAEPVPIHSDPFLGDRFFAPTHSDTSHDESDSFQAEPKSIHHDPFSGRHFFFPFHSESSHSESDSSPAEPTPIHHDPYLGDQFSAPFHRESNETIAARQYPYSDDPPTLSRIPSEKSISRSLTCDQTTPKPAESLPKDPLDKAPSATGFIRHWFFPTSKESKEKEDGYRSQGVRAAKMHKIKASDWPRLIAGKPEPQLSGTLRDLGIWNEERRKQALWTAFVIFCAVYVFWGDRIMSGFGGRLVVFAAGFGAALVWVELNGRKLRNIHTSTPDEAMKEALYGS</sequence>
<name>A0A6A5WG20_9PLEO</name>
<feature type="region of interest" description="Disordered" evidence="1">
    <location>
        <begin position="69"/>
        <end position="154"/>
    </location>
</feature>
<protein>
    <submittedName>
        <fullName evidence="3">Uncharacterized protein</fullName>
    </submittedName>
</protein>
<evidence type="ECO:0000313" key="4">
    <source>
        <dbReference type="Proteomes" id="UP000799779"/>
    </source>
</evidence>
<evidence type="ECO:0000256" key="1">
    <source>
        <dbReference type="SAM" id="MobiDB-lite"/>
    </source>
</evidence>
<organism evidence="3 4">
    <name type="scientific">Amniculicola lignicola CBS 123094</name>
    <dbReference type="NCBI Taxonomy" id="1392246"/>
    <lineage>
        <taxon>Eukaryota</taxon>
        <taxon>Fungi</taxon>
        <taxon>Dikarya</taxon>
        <taxon>Ascomycota</taxon>
        <taxon>Pezizomycotina</taxon>
        <taxon>Dothideomycetes</taxon>
        <taxon>Pleosporomycetidae</taxon>
        <taxon>Pleosporales</taxon>
        <taxon>Amniculicolaceae</taxon>
        <taxon>Amniculicola</taxon>
    </lineage>
</organism>
<dbReference type="AlphaFoldDB" id="A0A6A5WG20"/>
<keyword evidence="4" id="KW-1185">Reference proteome</keyword>
<feature type="transmembrane region" description="Helical" evidence="2">
    <location>
        <begin position="229"/>
        <end position="246"/>
    </location>
</feature>
<feature type="region of interest" description="Disordered" evidence="1">
    <location>
        <begin position="1"/>
        <end position="57"/>
    </location>
</feature>
<gene>
    <name evidence="3" type="ORF">P154DRAFT_577254</name>
</gene>
<accession>A0A6A5WG20</accession>
<feature type="transmembrane region" description="Helical" evidence="2">
    <location>
        <begin position="252"/>
        <end position="270"/>
    </location>
</feature>
<keyword evidence="2" id="KW-0812">Transmembrane</keyword>
<evidence type="ECO:0000313" key="3">
    <source>
        <dbReference type="EMBL" id="KAF1999101.1"/>
    </source>
</evidence>
<reference evidence="3" key="1">
    <citation type="journal article" date="2020" name="Stud. Mycol.">
        <title>101 Dothideomycetes genomes: a test case for predicting lifestyles and emergence of pathogens.</title>
        <authorList>
            <person name="Haridas S."/>
            <person name="Albert R."/>
            <person name="Binder M."/>
            <person name="Bloem J."/>
            <person name="Labutti K."/>
            <person name="Salamov A."/>
            <person name="Andreopoulos B."/>
            <person name="Baker S."/>
            <person name="Barry K."/>
            <person name="Bills G."/>
            <person name="Bluhm B."/>
            <person name="Cannon C."/>
            <person name="Castanera R."/>
            <person name="Culley D."/>
            <person name="Daum C."/>
            <person name="Ezra D."/>
            <person name="Gonzalez J."/>
            <person name="Henrissat B."/>
            <person name="Kuo A."/>
            <person name="Liang C."/>
            <person name="Lipzen A."/>
            <person name="Lutzoni F."/>
            <person name="Magnuson J."/>
            <person name="Mondo S."/>
            <person name="Nolan M."/>
            <person name="Ohm R."/>
            <person name="Pangilinan J."/>
            <person name="Park H.-J."/>
            <person name="Ramirez L."/>
            <person name="Alfaro M."/>
            <person name="Sun H."/>
            <person name="Tritt A."/>
            <person name="Yoshinaga Y."/>
            <person name="Zwiers L.-H."/>
            <person name="Turgeon B."/>
            <person name="Goodwin S."/>
            <person name="Spatafora J."/>
            <person name="Crous P."/>
            <person name="Grigoriev I."/>
        </authorList>
    </citation>
    <scope>NUCLEOTIDE SEQUENCE</scope>
    <source>
        <strain evidence="3">CBS 123094</strain>
    </source>
</reference>
<evidence type="ECO:0000256" key="2">
    <source>
        <dbReference type="SAM" id="Phobius"/>
    </source>
</evidence>
<dbReference type="Proteomes" id="UP000799779">
    <property type="component" value="Unassembled WGS sequence"/>
</dbReference>
<proteinExistence type="predicted"/>
<keyword evidence="2" id="KW-1133">Transmembrane helix</keyword>
<dbReference type="EMBL" id="ML977598">
    <property type="protein sequence ID" value="KAF1999101.1"/>
    <property type="molecule type" value="Genomic_DNA"/>
</dbReference>
<feature type="compositionally biased region" description="Basic and acidic residues" evidence="1">
    <location>
        <begin position="1"/>
        <end position="10"/>
    </location>
</feature>
<feature type="compositionally biased region" description="Polar residues" evidence="1">
    <location>
        <begin position="132"/>
        <end position="142"/>
    </location>
</feature>
<keyword evidence="2" id="KW-0472">Membrane</keyword>